<reference evidence="2 3" key="1">
    <citation type="journal article" date="2010" name="Science">
        <title>Genomic comparison of the ants Camponotus floridanus and Harpegnathos saltator.</title>
        <authorList>
            <person name="Bonasio R."/>
            <person name="Zhang G."/>
            <person name="Ye C."/>
            <person name="Mutti N.S."/>
            <person name="Fang X."/>
            <person name="Qin N."/>
            <person name="Donahue G."/>
            <person name="Yang P."/>
            <person name="Li Q."/>
            <person name="Li C."/>
            <person name="Zhang P."/>
            <person name="Huang Z."/>
            <person name="Berger S.L."/>
            <person name="Reinberg D."/>
            <person name="Wang J."/>
            <person name="Liebig J."/>
        </authorList>
    </citation>
    <scope>NUCLEOTIDE SEQUENCE [LARGE SCALE GENOMIC DNA]</scope>
    <source>
        <strain evidence="3">C129</strain>
    </source>
</reference>
<dbReference type="Proteomes" id="UP000000311">
    <property type="component" value="Unassembled WGS sequence"/>
</dbReference>
<dbReference type="AlphaFoldDB" id="E1ZUW2"/>
<evidence type="ECO:0000313" key="2">
    <source>
        <dbReference type="EMBL" id="EFN75027.1"/>
    </source>
</evidence>
<organism evidence="3">
    <name type="scientific">Camponotus floridanus</name>
    <name type="common">Florida carpenter ant</name>
    <dbReference type="NCBI Taxonomy" id="104421"/>
    <lineage>
        <taxon>Eukaryota</taxon>
        <taxon>Metazoa</taxon>
        <taxon>Ecdysozoa</taxon>
        <taxon>Arthropoda</taxon>
        <taxon>Hexapoda</taxon>
        <taxon>Insecta</taxon>
        <taxon>Pterygota</taxon>
        <taxon>Neoptera</taxon>
        <taxon>Endopterygota</taxon>
        <taxon>Hymenoptera</taxon>
        <taxon>Apocrita</taxon>
        <taxon>Aculeata</taxon>
        <taxon>Formicoidea</taxon>
        <taxon>Formicidae</taxon>
        <taxon>Formicinae</taxon>
        <taxon>Camponotus</taxon>
    </lineage>
</organism>
<dbReference type="InParanoid" id="E1ZUW2"/>
<feature type="region of interest" description="Disordered" evidence="1">
    <location>
        <begin position="109"/>
        <end position="134"/>
    </location>
</feature>
<name>E1ZUW2_CAMFO</name>
<evidence type="ECO:0008006" key="4">
    <source>
        <dbReference type="Google" id="ProtNLM"/>
    </source>
</evidence>
<proteinExistence type="predicted"/>
<protein>
    <recommendedName>
        <fullName evidence="4">SAP domain-containing protein</fullName>
    </recommendedName>
</protein>
<evidence type="ECO:0000313" key="3">
    <source>
        <dbReference type="Proteomes" id="UP000000311"/>
    </source>
</evidence>
<sequence length="203" mass="22797">MQRAVLDGMSLEQLKEEAARYQLSVVNDRARLIDSLMTHFEKNSPAMNFRKEHPSGVSTRGAQCPTAEGDETVRRMASALEKFTTTITTQMRQQQQVLQNMTQVLNKMYQNGPGPAQERNPATAPRVEAGQESELPRISPALSHSSLAMSHAHAVNLLASQIPEFNGSDEDNVRVWVQRVDRVARIHQVVTDDFRETVSDSRR</sequence>
<accession>E1ZUW2</accession>
<evidence type="ECO:0000256" key="1">
    <source>
        <dbReference type="SAM" id="MobiDB-lite"/>
    </source>
</evidence>
<feature type="region of interest" description="Disordered" evidence="1">
    <location>
        <begin position="46"/>
        <end position="68"/>
    </location>
</feature>
<gene>
    <name evidence="2" type="ORF">EAG_01354</name>
</gene>
<keyword evidence="3" id="KW-1185">Reference proteome</keyword>
<dbReference type="EMBL" id="GL434299">
    <property type="protein sequence ID" value="EFN75027.1"/>
    <property type="molecule type" value="Genomic_DNA"/>
</dbReference>